<dbReference type="InterPro" id="IPR026950">
    <property type="entry name" value="Caps_assemb_Wzi"/>
</dbReference>
<feature type="chain" id="PRO_5011543719" evidence="1">
    <location>
        <begin position="23"/>
        <end position="560"/>
    </location>
</feature>
<keyword evidence="1" id="KW-0732">Signal</keyword>
<evidence type="ECO:0000313" key="2">
    <source>
        <dbReference type="EMBL" id="SFG62400.1"/>
    </source>
</evidence>
<name>A0A1I2TC40_9SPHI</name>
<sequence>MKRIKTVAIFLFLLSNVFIASAQTLPLGLLHNLEDNFRRQQLLGNDTSKRSFMVRPLHMSEADDLNYGDSASSVKLRTQLWASSSNKFKLYALPITLQQQLNSHHPYGINDGAMIPSKGYQAMFSAGVFLKAGPLTVQFRPEYVFAQNSKYPVLTDFDQPATLLNAYYGYYNSVDAPSNFGNGTYSQFNLGQSSVRLNLGAASVGISNENLWWGPGRYNSLIMTNNAAGFKHLTLNTTKPVITAIGSFEAQLIAGKLENSGVANPEGVKYSVKKRDSRYINGLSLAYQPKWISGLYLGLNRSFISYSNDVGNSFTDYLPVFSFLTKSAYAEDSNSNTEDTKKRDQLISFFTRWVWPESRSEIYFEWGREDHSWNGRDAFLEPEHTRAYVVGFNKLVPFRQKAGEFIQIGVEFSQLEQSNSNEVRGAGTWYSHSQIIHGYTQKGQFLGAGNGPDNMQTLDIAWVKELKRIGLKIERRVHNNDLYYKGFNATRDPRRHWVDLGFIGQFDYTKGKITLNAQLGLINSLNYQYYLPNPPVGEYWHGNKNDFANFNLKIGLMYSL</sequence>
<dbReference type="RefSeq" id="WP_177217031.1">
    <property type="nucleotide sequence ID" value="NZ_FOPP01000001.1"/>
</dbReference>
<keyword evidence="3" id="KW-1185">Reference proteome</keyword>
<organism evidence="2 3">
    <name type="scientific">Pedobacter insulae</name>
    <dbReference type="NCBI Taxonomy" id="414048"/>
    <lineage>
        <taxon>Bacteria</taxon>
        <taxon>Pseudomonadati</taxon>
        <taxon>Bacteroidota</taxon>
        <taxon>Sphingobacteriia</taxon>
        <taxon>Sphingobacteriales</taxon>
        <taxon>Sphingobacteriaceae</taxon>
        <taxon>Pedobacter</taxon>
    </lineage>
</organism>
<dbReference type="Proteomes" id="UP000199666">
    <property type="component" value="Unassembled WGS sequence"/>
</dbReference>
<evidence type="ECO:0000313" key="3">
    <source>
        <dbReference type="Proteomes" id="UP000199666"/>
    </source>
</evidence>
<gene>
    <name evidence="2" type="ORF">SAMN04489864_101312</name>
</gene>
<reference evidence="2 3" key="1">
    <citation type="submission" date="2016-10" db="EMBL/GenBank/DDBJ databases">
        <authorList>
            <person name="de Groot N.N."/>
        </authorList>
    </citation>
    <scope>NUCLEOTIDE SEQUENCE [LARGE SCALE GENOMIC DNA]</scope>
    <source>
        <strain evidence="2 3">DSM 18684</strain>
    </source>
</reference>
<proteinExistence type="predicted"/>
<dbReference type="AlphaFoldDB" id="A0A1I2TC40"/>
<evidence type="ECO:0000256" key="1">
    <source>
        <dbReference type="SAM" id="SignalP"/>
    </source>
</evidence>
<dbReference type="STRING" id="414048.SAMN04489864_101312"/>
<dbReference type="Gene3D" id="2.40.160.130">
    <property type="entry name" value="Capsule assembly protein Wzi"/>
    <property type="match status" value="1"/>
</dbReference>
<protein>
    <submittedName>
        <fullName evidence="2">Capsule assembly protein Wzi</fullName>
    </submittedName>
</protein>
<accession>A0A1I2TC40</accession>
<dbReference type="InterPro" id="IPR038636">
    <property type="entry name" value="Wzi_sf"/>
</dbReference>
<dbReference type="Pfam" id="PF14052">
    <property type="entry name" value="Caps_assemb_Wzi"/>
    <property type="match status" value="1"/>
</dbReference>
<feature type="signal peptide" evidence="1">
    <location>
        <begin position="1"/>
        <end position="22"/>
    </location>
</feature>
<dbReference type="EMBL" id="FOPP01000001">
    <property type="protein sequence ID" value="SFG62400.1"/>
    <property type="molecule type" value="Genomic_DNA"/>
</dbReference>